<evidence type="ECO:0000256" key="2">
    <source>
        <dbReference type="ARBA" id="ARBA00022803"/>
    </source>
</evidence>
<comment type="caution">
    <text evidence="4">The sequence shown here is derived from an EMBL/GenBank/DDBJ whole genome shotgun (WGS) entry which is preliminary data.</text>
</comment>
<dbReference type="InterPro" id="IPR019734">
    <property type="entry name" value="TPR_rpt"/>
</dbReference>
<organism evidence="4 5">
    <name type="scientific">Reticulomyxa filosa</name>
    <dbReference type="NCBI Taxonomy" id="46433"/>
    <lineage>
        <taxon>Eukaryota</taxon>
        <taxon>Sar</taxon>
        <taxon>Rhizaria</taxon>
        <taxon>Retaria</taxon>
        <taxon>Foraminifera</taxon>
        <taxon>Monothalamids</taxon>
        <taxon>Reticulomyxidae</taxon>
        <taxon>Reticulomyxa</taxon>
    </lineage>
</organism>
<feature type="repeat" description="TPR" evidence="3">
    <location>
        <begin position="825"/>
        <end position="858"/>
    </location>
</feature>
<evidence type="ECO:0000256" key="1">
    <source>
        <dbReference type="ARBA" id="ARBA00022737"/>
    </source>
</evidence>
<feature type="repeat" description="TPR" evidence="3">
    <location>
        <begin position="691"/>
        <end position="724"/>
    </location>
</feature>
<reference evidence="4 5" key="1">
    <citation type="journal article" date="2013" name="Curr. Biol.">
        <title>The Genome of the Foraminiferan Reticulomyxa filosa.</title>
        <authorList>
            <person name="Glockner G."/>
            <person name="Hulsmann N."/>
            <person name="Schleicher M."/>
            <person name="Noegel A.A."/>
            <person name="Eichinger L."/>
            <person name="Gallinger C."/>
            <person name="Pawlowski J."/>
            <person name="Sierra R."/>
            <person name="Euteneuer U."/>
            <person name="Pillet L."/>
            <person name="Moustafa A."/>
            <person name="Platzer M."/>
            <person name="Groth M."/>
            <person name="Szafranski K."/>
            <person name="Schliwa M."/>
        </authorList>
    </citation>
    <scope>NUCLEOTIDE SEQUENCE [LARGE SCALE GENOMIC DNA]</scope>
</reference>
<evidence type="ECO:0000313" key="5">
    <source>
        <dbReference type="Proteomes" id="UP000023152"/>
    </source>
</evidence>
<dbReference type="Pfam" id="PF13424">
    <property type="entry name" value="TPR_12"/>
    <property type="match status" value="6"/>
</dbReference>
<dbReference type="Gene3D" id="1.25.40.10">
    <property type="entry name" value="Tetratricopeptide repeat domain"/>
    <property type="match status" value="4"/>
</dbReference>
<keyword evidence="1" id="KW-0677">Repeat</keyword>
<dbReference type="Proteomes" id="UP000023152">
    <property type="component" value="Unassembled WGS sequence"/>
</dbReference>
<dbReference type="AlphaFoldDB" id="X6NPH9"/>
<dbReference type="InterPro" id="IPR011990">
    <property type="entry name" value="TPR-like_helical_dom_sf"/>
</dbReference>
<dbReference type="PANTHER" id="PTHR45641">
    <property type="entry name" value="TETRATRICOPEPTIDE REPEAT PROTEIN (AFU_ORTHOLOGUE AFUA_6G03870)"/>
    <property type="match status" value="1"/>
</dbReference>
<dbReference type="PROSITE" id="PS50005">
    <property type="entry name" value="TPR"/>
    <property type="match status" value="6"/>
</dbReference>
<evidence type="ECO:0000313" key="4">
    <source>
        <dbReference type="EMBL" id="ETO27891.1"/>
    </source>
</evidence>
<feature type="repeat" description="TPR" evidence="3">
    <location>
        <begin position="733"/>
        <end position="766"/>
    </location>
</feature>
<dbReference type="OrthoDB" id="1658288at2759"/>
<dbReference type="EMBL" id="ASPP01006979">
    <property type="protein sequence ID" value="ETO27891.1"/>
    <property type="molecule type" value="Genomic_DNA"/>
</dbReference>
<evidence type="ECO:0000256" key="3">
    <source>
        <dbReference type="PROSITE-ProRule" id="PRU00339"/>
    </source>
</evidence>
<feature type="repeat" description="TPR" evidence="3">
    <location>
        <begin position="565"/>
        <end position="598"/>
    </location>
</feature>
<protein>
    <submittedName>
        <fullName evidence="4">Uncharacterized protein</fullName>
    </submittedName>
</protein>
<proteinExistence type="predicted"/>
<sequence>MISKVFVTIDSTKYEIGLTTLSIQSLKDRIIEISKSDQHGNTLLKITDSNGHVVETDQNVMEAFEYYHGHFAAHFEPSPFFLYISVHFFFLVIERNKSLSKNEEEKRKKSETSQNELIELKNPLVLLAGAMEYENQPNVDKIKTDLVLLKALFQQTFGYEVFTTFDPEKKTTGLLTLDELNGFVLSHGVSWRESARKESYDGLIFVWCGHRGFEDDRDTLVTSEGKTKTLKSIIDAFAIDTSCFFVRKPKIFITIGYEKEGSSYFWTAKVEASKFRIKLYGTVLMVISSHCLHIHSENMILALLTWKTQKKEVLEAAVIGQAPESDVMPYTSTETTLEVYWTQRSSLSAALVQSDDVKQEPEALINSQDGYSNMHIPSNIHKHRNKYWKLANMEATKMVEEMMRHEEQGLIIVANNIPQLMKPIDESLPKDQLPFSMLVNSSDMYKKEFDTYWVCCIKKEWVILDYINIDGNVYVVDCHIQGIGTIDMQVFVTDHGKVDPCLELINPSILWNTKFHHDIPIQIQGLIDKGQQCTDIILFDDSISYFQQALQICIGILGNAHPDVSDLYSYLGDNYDNKGDYDKAIECYEEALKIRLNCLGTEHPDVATSYCNLGATCYNKQDYKKAAEHHCNALDIRLNIFGNNHIDVATSYQHLGNSCFKNGQYDKAIKNYQKAVTIRLNLTGKNNYEVAKLYDDLGSMHVCIGSYLRAIQDYEEALNIRLSIFGMKHVDVAKSYEYLGDSYVHMGEYEKSTECHEKALKIRLDLFGNIHGEVADSYYNLGYNYDIHKKSTKDNGKNCDKAIEYYEKALQIRLELFGNKTKDVSLLYHCLGYTFSEKGDHEKGIQYFEKSLTIKLEILGPNNGDVACLYGNLGTNCCEKGDYDKAVAYNEKSLQIRLEIYGNQHINVGWSYFNLGYSCFMKGLYERATEYFGEVITIGSFNAATTDNLITNIKYFNDSDEQFQKAAILYEEALNIGFNCFGFSQVDVGRLYERLGNTCFDKKLYEKAMEYHEKALKVRSEFFGNFHEYVADSNWNLGIVFETRGGNDLARAYYEKAFNMYQTELGNSHTKTVATKERLISLSGEKCISTFAIYMIFKQALCFHLNKYIFSIQAIQLF</sequence>
<feature type="repeat" description="TPR" evidence="3">
    <location>
        <begin position="649"/>
        <end position="682"/>
    </location>
</feature>
<keyword evidence="5" id="KW-1185">Reference proteome</keyword>
<dbReference type="SMART" id="SM00028">
    <property type="entry name" value="TPR"/>
    <property type="match status" value="11"/>
</dbReference>
<feature type="repeat" description="TPR" evidence="3">
    <location>
        <begin position="989"/>
        <end position="1022"/>
    </location>
</feature>
<dbReference type="PROSITE" id="PS50293">
    <property type="entry name" value="TPR_REGION"/>
    <property type="match status" value="1"/>
</dbReference>
<accession>X6NPH9</accession>
<dbReference type="SUPFAM" id="SSF48452">
    <property type="entry name" value="TPR-like"/>
    <property type="match status" value="3"/>
</dbReference>
<gene>
    <name evidence="4" type="ORF">RFI_09245</name>
</gene>
<dbReference type="Gene3D" id="3.40.50.1460">
    <property type="match status" value="1"/>
</dbReference>
<name>X6NPH9_RETFI</name>
<dbReference type="PANTHER" id="PTHR45641:SF1">
    <property type="entry name" value="AAA+ ATPASE DOMAIN-CONTAINING PROTEIN"/>
    <property type="match status" value="1"/>
</dbReference>
<keyword evidence="2 3" id="KW-0802">TPR repeat</keyword>